<evidence type="ECO:0000256" key="1">
    <source>
        <dbReference type="SAM" id="Phobius"/>
    </source>
</evidence>
<dbReference type="EMBL" id="BAABGQ010000005">
    <property type="protein sequence ID" value="GAA4496787.1"/>
    <property type="molecule type" value="Genomic_DNA"/>
</dbReference>
<evidence type="ECO:0000313" key="3">
    <source>
        <dbReference type="Proteomes" id="UP001501243"/>
    </source>
</evidence>
<reference evidence="3" key="1">
    <citation type="journal article" date="2019" name="Int. J. Syst. Evol. Microbiol.">
        <title>The Global Catalogue of Microorganisms (GCM) 10K type strain sequencing project: providing services to taxonomists for standard genome sequencing and annotation.</title>
        <authorList>
            <consortium name="The Broad Institute Genomics Platform"/>
            <consortium name="The Broad Institute Genome Sequencing Center for Infectious Disease"/>
            <person name="Wu L."/>
            <person name="Ma J."/>
        </authorList>
    </citation>
    <scope>NUCLEOTIDE SEQUENCE [LARGE SCALE GENOMIC DNA]</scope>
    <source>
        <strain evidence="3">JCM 17841</strain>
    </source>
</reference>
<dbReference type="Proteomes" id="UP001501243">
    <property type="component" value="Unassembled WGS sequence"/>
</dbReference>
<keyword evidence="3" id="KW-1185">Reference proteome</keyword>
<gene>
    <name evidence="2" type="ORF">GCM10023172_10670</name>
</gene>
<evidence type="ECO:0000313" key="2">
    <source>
        <dbReference type="EMBL" id="GAA4496787.1"/>
    </source>
</evidence>
<keyword evidence="1" id="KW-0812">Transmembrane</keyword>
<protein>
    <submittedName>
        <fullName evidence="2">Uncharacterized protein</fullName>
    </submittedName>
</protein>
<dbReference type="RefSeq" id="WP_208131499.1">
    <property type="nucleotide sequence ID" value="NZ_BAABGQ010000005.1"/>
</dbReference>
<accession>A0ABP8Q546</accession>
<comment type="caution">
    <text evidence="2">The sequence shown here is derived from an EMBL/GenBank/DDBJ whole genome shotgun (WGS) entry which is preliminary data.</text>
</comment>
<name>A0ABP8Q546_9BACT</name>
<organism evidence="2 3">
    <name type="scientific">Hymenobacter ginsengisoli</name>
    <dbReference type="NCBI Taxonomy" id="1051626"/>
    <lineage>
        <taxon>Bacteria</taxon>
        <taxon>Pseudomonadati</taxon>
        <taxon>Bacteroidota</taxon>
        <taxon>Cytophagia</taxon>
        <taxon>Cytophagales</taxon>
        <taxon>Hymenobacteraceae</taxon>
        <taxon>Hymenobacter</taxon>
    </lineage>
</organism>
<feature type="transmembrane region" description="Helical" evidence="1">
    <location>
        <begin position="351"/>
        <end position="370"/>
    </location>
</feature>
<proteinExistence type="predicted"/>
<keyword evidence="1" id="KW-0472">Membrane</keyword>
<sequence>MRRRYRSYSSKIYFYKKEIDFTDGYLDYNQFLLQEFFVADCETKENILDSYRSIYGNRSLGYLKSKYLEWANGNYHLTDLIRGRILAMMPKLLNDQAKHKLGIHDFVYSIKESIKSFQVSQKTIYKNYNSSTNLQDISRVFQQEYDRIQELKINRFRFNVLTEEEKIEVIEVCKYILEIKLEKAFAQIKRDIEVFLPYMSKFKIGVFSAKYYIAFCNIVIDFAKVDSYEIDNFKLNIHDIEVDGRFKMYADKYLAYELVGIQKEVKQAIGDSFLNSNDVQVLIKNYEELLGSDYEIEMASVFQGEGGKLQIKVQLKPLAMIKTSILFLFLRVFLYIACVIGAIFFVIKYNLLALLFYFGIFLGVMIYNLIRSEIKQFKSLKKELKIHGR</sequence>
<keyword evidence="1" id="KW-1133">Transmembrane helix</keyword>
<feature type="transmembrane region" description="Helical" evidence="1">
    <location>
        <begin position="325"/>
        <end position="345"/>
    </location>
</feature>